<dbReference type="Proteomes" id="UP000772566">
    <property type="component" value="Unassembled WGS sequence"/>
</dbReference>
<dbReference type="GO" id="GO:0009253">
    <property type="term" value="P:peptidoglycan catabolic process"/>
    <property type="evidence" value="ECO:0007669"/>
    <property type="project" value="InterPro"/>
</dbReference>
<feature type="transmembrane region" description="Helical" evidence="3">
    <location>
        <begin position="50"/>
        <end position="67"/>
    </location>
</feature>
<evidence type="ECO:0000313" key="5">
    <source>
        <dbReference type="Proteomes" id="UP000772566"/>
    </source>
</evidence>
<dbReference type="AlphaFoldDB" id="A0A930VYC4"/>
<protein>
    <submittedName>
        <fullName evidence="4">Glycoside hydrolase</fullName>
    </submittedName>
</protein>
<dbReference type="GO" id="GO:0003796">
    <property type="term" value="F:lysozyme activity"/>
    <property type="evidence" value="ECO:0007669"/>
    <property type="project" value="InterPro"/>
</dbReference>
<dbReference type="SUPFAM" id="SSF51445">
    <property type="entry name" value="(Trans)glycosidases"/>
    <property type="match status" value="1"/>
</dbReference>
<keyword evidence="4" id="KW-0378">Hydrolase</keyword>
<evidence type="ECO:0000313" key="4">
    <source>
        <dbReference type="EMBL" id="MBF4808811.1"/>
    </source>
</evidence>
<keyword evidence="3" id="KW-0472">Membrane</keyword>
<proteinExistence type="inferred from homology"/>
<dbReference type="Pfam" id="PF01183">
    <property type="entry name" value="Glyco_hydro_25"/>
    <property type="match status" value="1"/>
</dbReference>
<dbReference type="GO" id="GO:0016998">
    <property type="term" value="P:cell wall macromolecule catabolic process"/>
    <property type="evidence" value="ECO:0007669"/>
    <property type="project" value="InterPro"/>
</dbReference>
<keyword evidence="3" id="KW-0812">Transmembrane</keyword>
<dbReference type="PANTHER" id="PTHR34135">
    <property type="entry name" value="LYSOZYME"/>
    <property type="match status" value="1"/>
</dbReference>
<sequence>MIFKNSHKTKKTRNSTTRSKTKHTPASANASKRKQRAMHTLEQNSQNNPIVTWGLITLAIVFLLALLQSCQGLFSLSFDNNLIIKNEVPYEWENLSYDATGRAHYVVDGEELTRTGVDVSSHQGLIDWEAVAADNIQFAMLRIGYRGSTEGGIRADELFETNLKGAQSAGLDVGVYFFSQAINVEEAREEAAFVLQQLREAGVTKLALPVAFDLEPSPDYSGRADNLSPAETNAIARAFCTTIQEAGYRVIVYGNKVDLNRFDLVSLDEPIWLAQYVDQPDVNFNFLIWQYTSTGQVDGITGSVDLNLDFSRVSTSKSPK</sequence>
<dbReference type="EMBL" id="JABZGT010000028">
    <property type="protein sequence ID" value="MBF4808811.1"/>
    <property type="molecule type" value="Genomic_DNA"/>
</dbReference>
<comment type="similarity">
    <text evidence="1">Belongs to the glycosyl hydrolase 25 family.</text>
</comment>
<dbReference type="Gene3D" id="3.20.20.80">
    <property type="entry name" value="Glycosidases"/>
    <property type="match status" value="1"/>
</dbReference>
<feature type="compositionally biased region" description="Basic residues" evidence="2">
    <location>
        <begin position="1"/>
        <end position="23"/>
    </location>
</feature>
<evidence type="ECO:0000256" key="2">
    <source>
        <dbReference type="SAM" id="MobiDB-lite"/>
    </source>
</evidence>
<evidence type="ECO:0000256" key="1">
    <source>
        <dbReference type="ARBA" id="ARBA00010646"/>
    </source>
</evidence>
<evidence type="ECO:0000256" key="3">
    <source>
        <dbReference type="SAM" id="Phobius"/>
    </source>
</evidence>
<dbReference type="GO" id="GO:0016052">
    <property type="term" value="P:carbohydrate catabolic process"/>
    <property type="evidence" value="ECO:0007669"/>
    <property type="project" value="TreeGrafter"/>
</dbReference>
<dbReference type="PROSITE" id="PS51904">
    <property type="entry name" value="GLYCOSYL_HYDROL_F25_2"/>
    <property type="match status" value="1"/>
</dbReference>
<dbReference type="CDD" id="cd06414">
    <property type="entry name" value="GH25_LytC-like"/>
    <property type="match status" value="1"/>
</dbReference>
<dbReference type="InterPro" id="IPR017853">
    <property type="entry name" value="GH"/>
</dbReference>
<accession>A0A930VYC4</accession>
<keyword evidence="3" id="KW-1133">Transmembrane helix</keyword>
<organism evidence="4 5">
    <name type="scientific">Lancefieldella parvula</name>
    <dbReference type="NCBI Taxonomy" id="1382"/>
    <lineage>
        <taxon>Bacteria</taxon>
        <taxon>Bacillati</taxon>
        <taxon>Actinomycetota</taxon>
        <taxon>Coriobacteriia</taxon>
        <taxon>Coriobacteriales</taxon>
        <taxon>Atopobiaceae</taxon>
        <taxon>Lancefieldella</taxon>
    </lineage>
</organism>
<dbReference type="PANTHER" id="PTHR34135:SF2">
    <property type="entry name" value="LYSOZYME"/>
    <property type="match status" value="1"/>
</dbReference>
<name>A0A930VYC4_9ACTN</name>
<gene>
    <name evidence="4" type="ORF">HXK23_01075</name>
</gene>
<dbReference type="InterPro" id="IPR002053">
    <property type="entry name" value="Glyco_hydro_25"/>
</dbReference>
<comment type="caution">
    <text evidence="4">The sequence shown here is derived from an EMBL/GenBank/DDBJ whole genome shotgun (WGS) entry which is preliminary data.</text>
</comment>
<reference evidence="4" key="1">
    <citation type="submission" date="2020-04" db="EMBL/GenBank/DDBJ databases">
        <title>Deep metagenomics examines the oral microbiome during advanced dental caries in children, revealing novel taxa and co-occurrences with host molecules.</title>
        <authorList>
            <person name="Baker J.L."/>
            <person name="Morton J.T."/>
            <person name="Dinis M."/>
            <person name="Alvarez R."/>
            <person name="Tran N.C."/>
            <person name="Knight R."/>
            <person name="Edlund A."/>
        </authorList>
    </citation>
    <scope>NUCLEOTIDE SEQUENCE</scope>
    <source>
        <strain evidence="4">JCVI_22A_bin.2</strain>
    </source>
</reference>
<feature type="region of interest" description="Disordered" evidence="2">
    <location>
        <begin position="1"/>
        <end position="43"/>
    </location>
</feature>